<gene>
    <name evidence="6" type="ORF">EAH86_02890</name>
</gene>
<dbReference type="SUPFAM" id="SSF46785">
    <property type="entry name" value="Winged helix' DNA-binding domain"/>
    <property type="match status" value="1"/>
</dbReference>
<dbReference type="SUPFAM" id="SSF53850">
    <property type="entry name" value="Periplasmic binding protein-like II"/>
    <property type="match status" value="1"/>
</dbReference>
<dbReference type="PANTHER" id="PTHR30346:SF29">
    <property type="entry name" value="LYSR SUBSTRATE-BINDING"/>
    <property type="match status" value="1"/>
</dbReference>
<dbReference type="AlphaFoldDB" id="A0A502D2M2"/>
<dbReference type="Gene3D" id="3.40.190.10">
    <property type="entry name" value="Periplasmic binding protein-like II"/>
    <property type="match status" value="2"/>
</dbReference>
<evidence type="ECO:0000256" key="2">
    <source>
        <dbReference type="ARBA" id="ARBA00023015"/>
    </source>
</evidence>
<dbReference type="GO" id="GO:0032993">
    <property type="term" value="C:protein-DNA complex"/>
    <property type="evidence" value="ECO:0007669"/>
    <property type="project" value="TreeGrafter"/>
</dbReference>
<dbReference type="InterPro" id="IPR036390">
    <property type="entry name" value="WH_DNA-bd_sf"/>
</dbReference>
<evidence type="ECO:0000256" key="4">
    <source>
        <dbReference type="ARBA" id="ARBA00023163"/>
    </source>
</evidence>
<comment type="similarity">
    <text evidence="1">Belongs to the LysR transcriptional regulatory family.</text>
</comment>
<evidence type="ECO:0000256" key="1">
    <source>
        <dbReference type="ARBA" id="ARBA00009437"/>
    </source>
</evidence>
<keyword evidence="7" id="KW-1185">Reference proteome</keyword>
<evidence type="ECO:0000313" key="6">
    <source>
        <dbReference type="EMBL" id="TPG19438.1"/>
    </source>
</evidence>
<dbReference type="Pfam" id="PF00126">
    <property type="entry name" value="HTH_1"/>
    <property type="match status" value="1"/>
</dbReference>
<name>A0A502D2M2_9MICO</name>
<dbReference type="Proteomes" id="UP000317722">
    <property type="component" value="Unassembled WGS sequence"/>
</dbReference>
<protein>
    <submittedName>
        <fullName evidence="6">LysR family transcriptional regulator</fullName>
    </submittedName>
</protein>
<dbReference type="RefSeq" id="WP_140737084.1">
    <property type="nucleotide sequence ID" value="NZ_RCZM01000001.1"/>
</dbReference>
<dbReference type="GO" id="GO:0003677">
    <property type="term" value="F:DNA binding"/>
    <property type="evidence" value="ECO:0007669"/>
    <property type="project" value="UniProtKB-KW"/>
</dbReference>
<dbReference type="InterPro" id="IPR000847">
    <property type="entry name" value="LysR_HTH_N"/>
</dbReference>
<keyword evidence="2" id="KW-0805">Transcription regulation</keyword>
<evidence type="ECO:0000313" key="7">
    <source>
        <dbReference type="Proteomes" id="UP000317722"/>
    </source>
</evidence>
<organism evidence="6 7">
    <name type="scientific">Pedococcus bigeumensis</name>
    <dbReference type="NCBI Taxonomy" id="433644"/>
    <lineage>
        <taxon>Bacteria</taxon>
        <taxon>Bacillati</taxon>
        <taxon>Actinomycetota</taxon>
        <taxon>Actinomycetes</taxon>
        <taxon>Micrococcales</taxon>
        <taxon>Intrasporangiaceae</taxon>
        <taxon>Pedococcus</taxon>
    </lineage>
</organism>
<dbReference type="InterPro" id="IPR005119">
    <property type="entry name" value="LysR_subst-bd"/>
</dbReference>
<sequence length="305" mass="32404">MLDVHRLRVLRTVVATGSVGAAATTLGYTPSAVSQHLATLQRETGLLLIERKGRGIEPTAAGRTLADEAGRVLESLSGIEGVVGDLRAGRVGRLSISYFASAGAAWIPPVVAGLMQEFPDLRLDLRLIELLGDEHPDPDIEIFVGGAAEHLRESAGNGQSTVHHLLDDPYVVVVRVDHPLAGEPHVALGELAPERWVDNDFNRGFCRQVILDACTEAGFTPDFRIETHDYPTAISFVAAGVGVTVLPSLGTAQLPVGVVAIPLVSPTPVRHVYVAVKASVEHHPAARRAVDLLRERVSAPARVGA</sequence>
<proteinExistence type="inferred from homology"/>
<dbReference type="Pfam" id="PF03466">
    <property type="entry name" value="LysR_substrate"/>
    <property type="match status" value="1"/>
</dbReference>
<reference evidence="6 7" key="1">
    <citation type="journal article" date="2019" name="Environ. Microbiol.">
        <title>Species interactions and distinct microbial communities in high Arctic permafrost affected cryosols are associated with the CH4 and CO2 gas fluxes.</title>
        <authorList>
            <person name="Altshuler I."/>
            <person name="Hamel J."/>
            <person name="Turney S."/>
            <person name="Magnuson E."/>
            <person name="Levesque R."/>
            <person name="Greer C."/>
            <person name="Whyte L.G."/>
        </authorList>
    </citation>
    <scope>NUCLEOTIDE SEQUENCE [LARGE SCALE GENOMIC DNA]</scope>
    <source>
        <strain evidence="6 7">S9.3A</strain>
    </source>
</reference>
<dbReference type="Gene3D" id="1.10.10.10">
    <property type="entry name" value="Winged helix-like DNA-binding domain superfamily/Winged helix DNA-binding domain"/>
    <property type="match status" value="1"/>
</dbReference>
<keyword evidence="3" id="KW-0238">DNA-binding</keyword>
<evidence type="ECO:0000259" key="5">
    <source>
        <dbReference type="PROSITE" id="PS50931"/>
    </source>
</evidence>
<accession>A0A502D2M2</accession>
<dbReference type="PANTHER" id="PTHR30346">
    <property type="entry name" value="TRANSCRIPTIONAL DUAL REGULATOR HCAR-RELATED"/>
    <property type="match status" value="1"/>
</dbReference>
<feature type="domain" description="HTH lysR-type" evidence="5">
    <location>
        <begin position="2"/>
        <end position="59"/>
    </location>
</feature>
<dbReference type="EMBL" id="RCZM01000001">
    <property type="protein sequence ID" value="TPG19438.1"/>
    <property type="molecule type" value="Genomic_DNA"/>
</dbReference>
<evidence type="ECO:0000256" key="3">
    <source>
        <dbReference type="ARBA" id="ARBA00023125"/>
    </source>
</evidence>
<keyword evidence="4" id="KW-0804">Transcription</keyword>
<dbReference type="OrthoDB" id="4131546at2"/>
<comment type="caution">
    <text evidence="6">The sequence shown here is derived from an EMBL/GenBank/DDBJ whole genome shotgun (WGS) entry which is preliminary data.</text>
</comment>
<dbReference type="GO" id="GO:0003700">
    <property type="term" value="F:DNA-binding transcription factor activity"/>
    <property type="evidence" value="ECO:0007669"/>
    <property type="project" value="InterPro"/>
</dbReference>
<dbReference type="PROSITE" id="PS50931">
    <property type="entry name" value="HTH_LYSR"/>
    <property type="match status" value="1"/>
</dbReference>
<dbReference type="InterPro" id="IPR036388">
    <property type="entry name" value="WH-like_DNA-bd_sf"/>
</dbReference>